<dbReference type="PIRSF" id="PIRSF000530">
    <property type="entry name" value="Galactokinase"/>
    <property type="match status" value="1"/>
</dbReference>
<keyword evidence="16" id="KW-1185">Reference proteome</keyword>
<dbReference type="PRINTS" id="PR00959">
    <property type="entry name" value="MEVGALKINASE"/>
</dbReference>
<evidence type="ECO:0000259" key="12">
    <source>
        <dbReference type="Pfam" id="PF00288"/>
    </source>
</evidence>
<dbReference type="FunFam" id="3.30.70.890:FF:000001">
    <property type="entry name" value="Galactokinase"/>
    <property type="match status" value="1"/>
</dbReference>
<keyword evidence="10" id="KW-0119">Carbohydrate metabolism</keyword>
<keyword evidence="4" id="KW-0479">Metal-binding</keyword>
<evidence type="ECO:0000256" key="9">
    <source>
        <dbReference type="ARBA" id="ARBA00023144"/>
    </source>
</evidence>
<dbReference type="SUPFAM" id="SSF55060">
    <property type="entry name" value="GHMP Kinase, C-terminal domain"/>
    <property type="match status" value="1"/>
</dbReference>
<dbReference type="InterPro" id="IPR019741">
    <property type="entry name" value="Galactokinase_CS"/>
</dbReference>
<evidence type="ECO:0000259" key="14">
    <source>
        <dbReference type="Pfam" id="PF10509"/>
    </source>
</evidence>
<comment type="similarity">
    <text evidence="1">Belongs to the GHMP kinase family. GalK subfamily.</text>
</comment>
<evidence type="ECO:0000256" key="1">
    <source>
        <dbReference type="ARBA" id="ARBA00006566"/>
    </source>
</evidence>
<accession>A0A5J5KWD5</accession>
<evidence type="ECO:0000256" key="11">
    <source>
        <dbReference type="NCBIfam" id="TIGR00131"/>
    </source>
</evidence>
<dbReference type="GO" id="GO:0005829">
    <property type="term" value="C:cytosol"/>
    <property type="evidence" value="ECO:0007669"/>
    <property type="project" value="TreeGrafter"/>
</dbReference>
<evidence type="ECO:0000313" key="16">
    <source>
        <dbReference type="Proteomes" id="UP000325957"/>
    </source>
</evidence>
<comment type="caution">
    <text evidence="15">The sequence shown here is derived from an EMBL/GenBank/DDBJ whole genome shotgun (WGS) entry which is preliminary data.</text>
</comment>
<dbReference type="Gene3D" id="3.30.230.10">
    <property type="match status" value="1"/>
</dbReference>
<dbReference type="InterPro" id="IPR036554">
    <property type="entry name" value="GHMP_kinase_C_sf"/>
</dbReference>
<dbReference type="InterPro" id="IPR000705">
    <property type="entry name" value="Galactokinase"/>
</dbReference>
<reference evidence="15 16" key="1">
    <citation type="submission" date="2019-05" db="EMBL/GenBank/DDBJ databases">
        <title>Kocuria coralli sp. nov., a novel actinobacterium isolated from coral reef seawater.</title>
        <authorList>
            <person name="Li J."/>
        </authorList>
    </citation>
    <scope>NUCLEOTIDE SEQUENCE [LARGE SCALE GENOMIC DNA]</scope>
    <source>
        <strain evidence="15 16">SCSIO 13007</strain>
    </source>
</reference>
<proteinExistence type="inferred from homology"/>
<keyword evidence="6 15" id="KW-0418">Kinase</keyword>
<keyword evidence="9" id="KW-0299">Galactose metabolism</keyword>
<dbReference type="InterPro" id="IPR020568">
    <property type="entry name" value="Ribosomal_Su5_D2-typ_SF"/>
</dbReference>
<dbReference type="Proteomes" id="UP000325957">
    <property type="component" value="Unassembled WGS sequence"/>
</dbReference>
<dbReference type="GO" id="GO:0006012">
    <property type="term" value="P:galactose metabolic process"/>
    <property type="evidence" value="ECO:0007669"/>
    <property type="project" value="UniProtKB-UniRule"/>
</dbReference>
<evidence type="ECO:0000256" key="7">
    <source>
        <dbReference type="ARBA" id="ARBA00022840"/>
    </source>
</evidence>
<dbReference type="GO" id="GO:0004335">
    <property type="term" value="F:galactokinase activity"/>
    <property type="evidence" value="ECO:0007669"/>
    <property type="project" value="UniProtKB-UniRule"/>
</dbReference>
<dbReference type="EC" id="2.7.1.6" evidence="11"/>
<dbReference type="GO" id="GO:0046872">
    <property type="term" value="F:metal ion binding"/>
    <property type="evidence" value="ECO:0007669"/>
    <property type="project" value="UniProtKB-KW"/>
</dbReference>
<evidence type="ECO:0000256" key="2">
    <source>
        <dbReference type="ARBA" id="ARBA00022490"/>
    </source>
</evidence>
<dbReference type="SUPFAM" id="SSF54211">
    <property type="entry name" value="Ribosomal protein S5 domain 2-like"/>
    <property type="match status" value="1"/>
</dbReference>
<dbReference type="EMBL" id="SZWF01000013">
    <property type="protein sequence ID" value="KAA9393983.1"/>
    <property type="molecule type" value="Genomic_DNA"/>
</dbReference>
<dbReference type="InterPro" id="IPR013750">
    <property type="entry name" value="GHMP_kinase_C_dom"/>
</dbReference>
<evidence type="ECO:0000313" key="15">
    <source>
        <dbReference type="EMBL" id="KAA9393983.1"/>
    </source>
</evidence>
<evidence type="ECO:0000256" key="8">
    <source>
        <dbReference type="ARBA" id="ARBA00022842"/>
    </source>
</evidence>
<dbReference type="NCBIfam" id="TIGR00131">
    <property type="entry name" value="gal_kin"/>
    <property type="match status" value="1"/>
</dbReference>
<dbReference type="OrthoDB" id="250531at2"/>
<protein>
    <recommendedName>
        <fullName evidence="11">Galactokinase</fullName>
        <ecNumber evidence="11">2.7.1.6</ecNumber>
    </recommendedName>
</protein>
<feature type="domain" description="Galactokinase N-terminal" evidence="14">
    <location>
        <begin position="15"/>
        <end position="62"/>
    </location>
</feature>
<dbReference type="PANTHER" id="PTHR10457:SF7">
    <property type="entry name" value="GALACTOKINASE-RELATED"/>
    <property type="match status" value="1"/>
</dbReference>
<dbReference type="Pfam" id="PF10509">
    <property type="entry name" value="GalKase_gal_bdg"/>
    <property type="match status" value="1"/>
</dbReference>
<feature type="domain" description="GHMP kinase C-terminal" evidence="13">
    <location>
        <begin position="291"/>
        <end position="366"/>
    </location>
</feature>
<dbReference type="PROSITE" id="PS00106">
    <property type="entry name" value="GALACTOKINASE"/>
    <property type="match status" value="1"/>
</dbReference>
<dbReference type="Gene3D" id="3.30.70.890">
    <property type="entry name" value="GHMP kinase, C-terminal domain"/>
    <property type="match status" value="1"/>
</dbReference>
<organism evidence="15 16">
    <name type="scientific">Kocuria coralli</name>
    <dbReference type="NCBI Taxonomy" id="1461025"/>
    <lineage>
        <taxon>Bacteria</taxon>
        <taxon>Bacillati</taxon>
        <taxon>Actinomycetota</taxon>
        <taxon>Actinomycetes</taxon>
        <taxon>Micrococcales</taxon>
        <taxon>Micrococcaceae</taxon>
        <taxon>Kocuria</taxon>
    </lineage>
</organism>
<evidence type="ECO:0000256" key="4">
    <source>
        <dbReference type="ARBA" id="ARBA00022723"/>
    </source>
</evidence>
<sequence length="392" mass="41191">MSPEENRRVQELTREFDAAFGAEPEGVWRAPGRVNLIGEHLDYNNGLVLPFAIDRSALVAIRLAPGREEAALISTWSDPSTGERARAAFRPGALEPGDVRGWAAGPAGVAWALAESTGTEIPPFELLLDSTVPVGSGLSSSHAVEVAVALALNDLIGAGLSRRDLARVTQRAENDFVGAPTGIMDQSASLLSTAGHAILLDCRSLEAEYIPLELVDAGLRLLVVDTRVAHSNDDGGYAARRAACERGAEQLGVGSLGELPVDADISALSGETRRRVRHVLSERARVDQAVGNLREHRWAALGENLTASHVSLRDDYEVSCPELDTAVESLLGAGALGARMTGAGFGGSAIGLVREADVGTASSAVVDAFGERSWGRPRVFEVLPGPGASRCL</sequence>
<dbReference type="PRINTS" id="PR00473">
    <property type="entry name" value="GALCTOKINASE"/>
</dbReference>
<dbReference type="Pfam" id="PF00288">
    <property type="entry name" value="GHMP_kinases_N"/>
    <property type="match status" value="1"/>
</dbReference>
<dbReference type="GO" id="GO:0005524">
    <property type="term" value="F:ATP binding"/>
    <property type="evidence" value="ECO:0007669"/>
    <property type="project" value="UniProtKB-UniRule"/>
</dbReference>
<keyword evidence="5" id="KW-0547">Nucleotide-binding</keyword>
<dbReference type="AlphaFoldDB" id="A0A5J5KWD5"/>
<keyword evidence="3 15" id="KW-0808">Transferase</keyword>
<dbReference type="FunFam" id="3.30.230.10:FF:000017">
    <property type="entry name" value="Galactokinase"/>
    <property type="match status" value="1"/>
</dbReference>
<gene>
    <name evidence="15" type="primary">galK</name>
    <name evidence="15" type="ORF">FCK90_09860</name>
</gene>
<keyword evidence="8" id="KW-0460">Magnesium</keyword>
<dbReference type="InterPro" id="IPR006204">
    <property type="entry name" value="GHMP_kinase_N_dom"/>
</dbReference>
<evidence type="ECO:0000256" key="10">
    <source>
        <dbReference type="ARBA" id="ARBA00023277"/>
    </source>
</evidence>
<evidence type="ECO:0000259" key="13">
    <source>
        <dbReference type="Pfam" id="PF08544"/>
    </source>
</evidence>
<keyword evidence="2" id="KW-0963">Cytoplasm</keyword>
<dbReference type="InterPro" id="IPR019539">
    <property type="entry name" value="GalKase_N"/>
</dbReference>
<evidence type="ECO:0000256" key="3">
    <source>
        <dbReference type="ARBA" id="ARBA00022679"/>
    </source>
</evidence>
<dbReference type="PANTHER" id="PTHR10457">
    <property type="entry name" value="MEVALONATE KINASE/GALACTOKINASE"/>
    <property type="match status" value="1"/>
</dbReference>
<dbReference type="InterPro" id="IPR006206">
    <property type="entry name" value="Mevalonate/galactokinase"/>
</dbReference>
<feature type="domain" description="GHMP kinase N-terminal" evidence="12">
    <location>
        <begin position="108"/>
        <end position="191"/>
    </location>
</feature>
<dbReference type="Pfam" id="PF08544">
    <property type="entry name" value="GHMP_kinases_C"/>
    <property type="match status" value="1"/>
</dbReference>
<name>A0A5J5KWD5_9MICC</name>
<dbReference type="InterPro" id="IPR014721">
    <property type="entry name" value="Ribsml_uS5_D2-typ_fold_subgr"/>
</dbReference>
<evidence type="ECO:0000256" key="5">
    <source>
        <dbReference type="ARBA" id="ARBA00022741"/>
    </source>
</evidence>
<keyword evidence="7" id="KW-0067">ATP-binding</keyword>
<evidence type="ECO:0000256" key="6">
    <source>
        <dbReference type="ARBA" id="ARBA00022777"/>
    </source>
</evidence>